<evidence type="ECO:0000256" key="6">
    <source>
        <dbReference type="ARBA" id="ARBA00022989"/>
    </source>
</evidence>
<dbReference type="EMBL" id="MRZV01000151">
    <property type="protein sequence ID" value="PIK57167.1"/>
    <property type="molecule type" value="Genomic_DNA"/>
</dbReference>
<dbReference type="STRING" id="307972.A0A2G8LA77"/>
<keyword evidence="4" id="KW-0106">Calcium</keyword>
<evidence type="ECO:0000256" key="2">
    <source>
        <dbReference type="ARBA" id="ARBA00022448"/>
    </source>
</evidence>
<comment type="subcellular location">
    <subcellularLocation>
        <location evidence="1">Endomembrane system</location>
        <topology evidence="1">Multi-pass membrane protein</topology>
    </subcellularLocation>
</comment>
<keyword evidence="6 9" id="KW-1133">Transmembrane helix</keyword>
<keyword evidence="8 9" id="KW-0472">Membrane</keyword>
<evidence type="ECO:0000256" key="8">
    <source>
        <dbReference type="ARBA" id="ARBA00023136"/>
    </source>
</evidence>
<dbReference type="AlphaFoldDB" id="A0A2G8LA77"/>
<keyword evidence="2" id="KW-0813">Transport</keyword>
<dbReference type="InterPro" id="IPR004837">
    <property type="entry name" value="NaCa_Exmemb"/>
</dbReference>
<dbReference type="GO" id="GO:0012505">
    <property type="term" value="C:endomembrane system"/>
    <property type="evidence" value="ECO:0007669"/>
    <property type="project" value="UniProtKB-SubCell"/>
</dbReference>
<dbReference type="Proteomes" id="UP000230750">
    <property type="component" value="Unassembled WGS sequence"/>
</dbReference>
<protein>
    <submittedName>
        <fullName evidence="11">Putative sodium/calcium exchanger 2-like</fullName>
    </submittedName>
</protein>
<dbReference type="OrthoDB" id="418484at2759"/>
<dbReference type="GO" id="GO:0042383">
    <property type="term" value="C:sarcolemma"/>
    <property type="evidence" value="ECO:0007669"/>
    <property type="project" value="TreeGrafter"/>
</dbReference>
<feature type="transmembrane region" description="Helical" evidence="9">
    <location>
        <begin position="210"/>
        <end position="228"/>
    </location>
</feature>
<name>A0A2G8LA77_STIJA</name>
<dbReference type="GO" id="GO:0098703">
    <property type="term" value="P:calcium ion import across plasma membrane"/>
    <property type="evidence" value="ECO:0007669"/>
    <property type="project" value="TreeGrafter"/>
</dbReference>
<comment type="caution">
    <text evidence="11">The sequence shown here is derived from an EMBL/GenBank/DDBJ whole genome shotgun (WGS) entry which is preliminary data.</text>
</comment>
<dbReference type="InterPro" id="IPR051171">
    <property type="entry name" value="CaCA"/>
</dbReference>
<dbReference type="GO" id="GO:0005432">
    <property type="term" value="F:calcium:sodium antiporter activity"/>
    <property type="evidence" value="ECO:0007669"/>
    <property type="project" value="TreeGrafter"/>
</dbReference>
<evidence type="ECO:0000256" key="5">
    <source>
        <dbReference type="ARBA" id="ARBA00022692"/>
    </source>
</evidence>
<evidence type="ECO:0000256" key="1">
    <source>
        <dbReference type="ARBA" id="ARBA00004127"/>
    </source>
</evidence>
<keyword evidence="7" id="KW-0406">Ion transport</keyword>
<feature type="domain" description="Sodium/calcium exchanger membrane region" evidence="10">
    <location>
        <begin position="56"/>
        <end position="226"/>
    </location>
</feature>
<evidence type="ECO:0000256" key="7">
    <source>
        <dbReference type="ARBA" id="ARBA00023065"/>
    </source>
</evidence>
<dbReference type="PANTHER" id="PTHR11878">
    <property type="entry name" value="SODIUM/CALCIUM EXCHANGER"/>
    <property type="match status" value="1"/>
</dbReference>
<accession>A0A2G8LA77</accession>
<organism evidence="11 12">
    <name type="scientific">Stichopus japonicus</name>
    <name type="common">Sea cucumber</name>
    <dbReference type="NCBI Taxonomy" id="307972"/>
    <lineage>
        <taxon>Eukaryota</taxon>
        <taxon>Metazoa</taxon>
        <taxon>Echinodermata</taxon>
        <taxon>Eleutherozoa</taxon>
        <taxon>Echinozoa</taxon>
        <taxon>Holothuroidea</taxon>
        <taxon>Aspidochirotacea</taxon>
        <taxon>Aspidochirotida</taxon>
        <taxon>Stichopodidae</taxon>
        <taxon>Apostichopus</taxon>
    </lineage>
</organism>
<keyword evidence="4" id="KW-0109">Calcium transport</keyword>
<sequence>MTTDSEEFSFIYFQNFSNGHVAEYYNNRTDRCTSWILLPAENLWPRWIRGVLYLTAMFYIFMGIAIISDVFMCSIEVITSKSRTVYKWDPEKKETVKKEVLVWNETIANLTLMALGSSAPEILLSVVEALQNLSSNKTEDSLGTFTIIGSAAFNLLIITAVCITTVKSYEIKKVKEFGVFMLTSIWSIFAYLWVYAVVLGWWSPGEVETWEAWVTLAFFPLLVITAYCQDNGWWVKLWWRFSKGRPTISSEPSSNEQANGSHM</sequence>
<evidence type="ECO:0000313" key="12">
    <source>
        <dbReference type="Proteomes" id="UP000230750"/>
    </source>
</evidence>
<gene>
    <name evidence="11" type="ORF">BSL78_05919</name>
</gene>
<dbReference type="Gene3D" id="1.20.1420.30">
    <property type="entry name" value="NCX, central ion-binding region"/>
    <property type="match status" value="1"/>
</dbReference>
<dbReference type="InterPro" id="IPR044880">
    <property type="entry name" value="NCX_ion-bd_dom_sf"/>
</dbReference>
<feature type="transmembrane region" description="Helical" evidence="9">
    <location>
        <begin position="178"/>
        <end position="198"/>
    </location>
</feature>
<keyword evidence="3" id="KW-0050">Antiport</keyword>
<dbReference type="Pfam" id="PF01699">
    <property type="entry name" value="Na_Ca_ex"/>
    <property type="match status" value="1"/>
</dbReference>
<keyword evidence="5 9" id="KW-0812">Transmembrane</keyword>
<feature type="transmembrane region" description="Helical" evidence="9">
    <location>
        <begin position="51"/>
        <end position="79"/>
    </location>
</feature>
<evidence type="ECO:0000256" key="9">
    <source>
        <dbReference type="SAM" id="Phobius"/>
    </source>
</evidence>
<feature type="non-terminal residue" evidence="11">
    <location>
        <position position="263"/>
    </location>
</feature>
<evidence type="ECO:0000256" key="3">
    <source>
        <dbReference type="ARBA" id="ARBA00022449"/>
    </source>
</evidence>
<dbReference type="PANTHER" id="PTHR11878:SF70">
    <property type="entry name" value="CALX-BETA DOMAIN-CONTAINING PROTEIN"/>
    <property type="match status" value="1"/>
</dbReference>
<evidence type="ECO:0000256" key="4">
    <source>
        <dbReference type="ARBA" id="ARBA00022568"/>
    </source>
</evidence>
<feature type="transmembrane region" description="Helical" evidence="9">
    <location>
        <begin position="142"/>
        <end position="166"/>
    </location>
</feature>
<dbReference type="GO" id="GO:0098794">
    <property type="term" value="C:postsynapse"/>
    <property type="evidence" value="ECO:0007669"/>
    <property type="project" value="TreeGrafter"/>
</dbReference>
<keyword evidence="12" id="KW-1185">Reference proteome</keyword>
<evidence type="ECO:0000259" key="10">
    <source>
        <dbReference type="Pfam" id="PF01699"/>
    </source>
</evidence>
<reference evidence="11 12" key="1">
    <citation type="journal article" date="2017" name="PLoS Biol.">
        <title>The sea cucumber genome provides insights into morphological evolution and visceral regeneration.</title>
        <authorList>
            <person name="Zhang X."/>
            <person name="Sun L."/>
            <person name="Yuan J."/>
            <person name="Sun Y."/>
            <person name="Gao Y."/>
            <person name="Zhang L."/>
            <person name="Li S."/>
            <person name="Dai H."/>
            <person name="Hamel J.F."/>
            <person name="Liu C."/>
            <person name="Yu Y."/>
            <person name="Liu S."/>
            <person name="Lin W."/>
            <person name="Guo K."/>
            <person name="Jin S."/>
            <person name="Xu P."/>
            <person name="Storey K.B."/>
            <person name="Huan P."/>
            <person name="Zhang T."/>
            <person name="Zhou Y."/>
            <person name="Zhang J."/>
            <person name="Lin C."/>
            <person name="Li X."/>
            <person name="Xing L."/>
            <person name="Huo D."/>
            <person name="Sun M."/>
            <person name="Wang L."/>
            <person name="Mercier A."/>
            <person name="Li F."/>
            <person name="Yang H."/>
            <person name="Xiang J."/>
        </authorList>
    </citation>
    <scope>NUCLEOTIDE SEQUENCE [LARGE SCALE GENOMIC DNA]</scope>
    <source>
        <strain evidence="11">Shaxun</strain>
        <tissue evidence="11">Muscle</tissue>
    </source>
</reference>
<proteinExistence type="predicted"/>
<dbReference type="GO" id="GO:0030424">
    <property type="term" value="C:axon"/>
    <property type="evidence" value="ECO:0007669"/>
    <property type="project" value="TreeGrafter"/>
</dbReference>
<evidence type="ECO:0000313" key="11">
    <source>
        <dbReference type="EMBL" id="PIK57167.1"/>
    </source>
</evidence>